<dbReference type="Pfam" id="PF02897">
    <property type="entry name" value="Peptidase_S9_N"/>
    <property type="match status" value="1"/>
</dbReference>
<evidence type="ECO:0000259" key="1">
    <source>
        <dbReference type="Pfam" id="PF02897"/>
    </source>
</evidence>
<feature type="non-terminal residue" evidence="2">
    <location>
        <position position="1"/>
    </location>
</feature>
<dbReference type="EMBL" id="JAAAIP010002459">
    <property type="protein sequence ID" value="KAG0300012.1"/>
    <property type="molecule type" value="Genomic_DNA"/>
</dbReference>
<dbReference type="InterPro" id="IPR051167">
    <property type="entry name" value="Prolyl_oligopep/macrocyclase"/>
</dbReference>
<dbReference type="Proteomes" id="UP000738325">
    <property type="component" value="Unassembled WGS sequence"/>
</dbReference>
<dbReference type="GO" id="GO:0004252">
    <property type="term" value="F:serine-type endopeptidase activity"/>
    <property type="evidence" value="ECO:0007669"/>
    <property type="project" value="InterPro"/>
</dbReference>
<dbReference type="InterPro" id="IPR029058">
    <property type="entry name" value="AB_hydrolase_fold"/>
</dbReference>
<dbReference type="PANTHER" id="PTHR42881:SF2">
    <property type="entry name" value="PROLYL ENDOPEPTIDASE"/>
    <property type="match status" value="1"/>
</dbReference>
<dbReference type="AlphaFoldDB" id="A0A9P6QVN5"/>
<dbReference type="GO" id="GO:0005829">
    <property type="term" value="C:cytosol"/>
    <property type="evidence" value="ECO:0007669"/>
    <property type="project" value="TreeGrafter"/>
</dbReference>
<dbReference type="InterPro" id="IPR023302">
    <property type="entry name" value="Pept_S9A_N"/>
</dbReference>
<dbReference type="SUPFAM" id="SSF50993">
    <property type="entry name" value="Peptidase/esterase 'gauge' domain"/>
    <property type="match status" value="1"/>
</dbReference>
<proteinExistence type="predicted"/>
<dbReference type="PANTHER" id="PTHR42881">
    <property type="entry name" value="PROLYL ENDOPEPTIDASE"/>
    <property type="match status" value="1"/>
</dbReference>
<reference evidence="2" key="1">
    <citation type="journal article" date="2020" name="Fungal Divers.">
        <title>Resolving the Mortierellaceae phylogeny through synthesis of multi-gene phylogenetics and phylogenomics.</title>
        <authorList>
            <person name="Vandepol N."/>
            <person name="Liber J."/>
            <person name="Desiro A."/>
            <person name="Na H."/>
            <person name="Kennedy M."/>
            <person name="Barry K."/>
            <person name="Grigoriev I.V."/>
            <person name="Miller A.N."/>
            <person name="O'Donnell K."/>
            <person name="Stajich J.E."/>
            <person name="Bonito G."/>
        </authorList>
    </citation>
    <scope>NUCLEOTIDE SEQUENCE</scope>
    <source>
        <strain evidence="2">REB-010B</strain>
    </source>
</reference>
<dbReference type="Gene3D" id="3.40.50.1820">
    <property type="entry name" value="alpha/beta hydrolase"/>
    <property type="match status" value="1"/>
</dbReference>
<dbReference type="OrthoDB" id="248387at2759"/>
<organism evidence="2 3">
    <name type="scientific">Dissophora globulifera</name>
    <dbReference type="NCBI Taxonomy" id="979702"/>
    <lineage>
        <taxon>Eukaryota</taxon>
        <taxon>Fungi</taxon>
        <taxon>Fungi incertae sedis</taxon>
        <taxon>Mucoromycota</taxon>
        <taxon>Mortierellomycotina</taxon>
        <taxon>Mortierellomycetes</taxon>
        <taxon>Mortierellales</taxon>
        <taxon>Mortierellaceae</taxon>
        <taxon>Dissophora</taxon>
    </lineage>
</organism>
<protein>
    <recommendedName>
        <fullName evidence="1">Peptidase S9A N-terminal domain-containing protein</fullName>
    </recommendedName>
</protein>
<name>A0A9P6QVN5_9FUNG</name>
<evidence type="ECO:0000313" key="2">
    <source>
        <dbReference type="EMBL" id="KAG0300012.1"/>
    </source>
</evidence>
<comment type="caution">
    <text evidence="2">The sequence shown here is derived from an EMBL/GenBank/DDBJ whole genome shotgun (WGS) entry which is preliminary data.</text>
</comment>
<sequence>RITMVNAETSSITSQDCKIVYPQVRRTDVSYTQHGVTVADPYSWLETLDSEETKSFIEDQNKIAAEFINRFEDKQKFKER</sequence>
<evidence type="ECO:0000313" key="3">
    <source>
        <dbReference type="Proteomes" id="UP000738325"/>
    </source>
</evidence>
<keyword evidence="3" id="KW-1185">Reference proteome</keyword>
<dbReference type="GO" id="GO:0070012">
    <property type="term" value="F:oligopeptidase activity"/>
    <property type="evidence" value="ECO:0007669"/>
    <property type="project" value="TreeGrafter"/>
</dbReference>
<gene>
    <name evidence="2" type="ORF">BGZ99_003945</name>
</gene>
<accession>A0A9P6QVN5</accession>
<feature type="non-terminal residue" evidence="2">
    <location>
        <position position="80"/>
    </location>
</feature>
<feature type="domain" description="Peptidase S9A N-terminal" evidence="1">
    <location>
        <begin position="22"/>
        <end position="79"/>
    </location>
</feature>